<dbReference type="Proteomes" id="UP001642487">
    <property type="component" value="Chromosome 4"/>
</dbReference>
<keyword evidence="3" id="KW-1185">Reference proteome</keyword>
<protein>
    <submittedName>
        <fullName evidence="2">Uncharacterized protein</fullName>
    </submittedName>
</protein>
<evidence type="ECO:0000256" key="1">
    <source>
        <dbReference type="SAM" id="Phobius"/>
    </source>
</evidence>
<name>A0ABP0YFS5_9ROSI</name>
<keyword evidence="1" id="KW-0812">Transmembrane</keyword>
<proteinExistence type="predicted"/>
<sequence>MVWAVVTELDATGVSVPVAPHCAMTVTYEGVASVAGIGDKTAPLKVLLEPPERVCLILETTIDEATMWIDDETDLRGLLIRWKRLSTLDRARRQWAREKYEATLERVEREHRVNCNSKVFTVEQRREKIWKNSNGIHWHPAVVLYTLSFFLLLMIFFAALKNFQTKWLRQRP</sequence>
<keyword evidence="1" id="KW-0472">Membrane</keyword>
<accession>A0ABP0YFS5</accession>
<organism evidence="2 3">
    <name type="scientific">Citrullus colocynthis</name>
    <name type="common">colocynth</name>
    <dbReference type="NCBI Taxonomy" id="252529"/>
    <lineage>
        <taxon>Eukaryota</taxon>
        <taxon>Viridiplantae</taxon>
        <taxon>Streptophyta</taxon>
        <taxon>Embryophyta</taxon>
        <taxon>Tracheophyta</taxon>
        <taxon>Spermatophyta</taxon>
        <taxon>Magnoliopsida</taxon>
        <taxon>eudicotyledons</taxon>
        <taxon>Gunneridae</taxon>
        <taxon>Pentapetalae</taxon>
        <taxon>rosids</taxon>
        <taxon>fabids</taxon>
        <taxon>Cucurbitales</taxon>
        <taxon>Cucurbitaceae</taxon>
        <taxon>Benincaseae</taxon>
        <taxon>Citrullus</taxon>
    </lineage>
</organism>
<evidence type="ECO:0000313" key="3">
    <source>
        <dbReference type="Proteomes" id="UP001642487"/>
    </source>
</evidence>
<keyword evidence="1" id="KW-1133">Transmembrane helix</keyword>
<dbReference type="EMBL" id="OZ021738">
    <property type="protein sequence ID" value="CAK9319350.1"/>
    <property type="molecule type" value="Genomic_DNA"/>
</dbReference>
<feature type="transmembrane region" description="Helical" evidence="1">
    <location>
        <begin position="138"/>
        <end position="160"/>
    </location>
</feature>
<reference evidence="2 3" key="1">
    <citation type="submission" date="2024-03" db="EMBL/GenBank/DDBJ databases">
        <authorList>
            <person name="Gkanogiannis A."/>
            <person name="Becerra Lopez-Lavalle L."/>
        </authorList>
    </citation>
    <scope>NUCLEOTIDE SEQUENCE [LARGE SCALE GENOMIC DNA]</scope>
</reference>
<evidence type="ECO:0000313" key="2">
    <source>
        <dbReference type="EMBL" id="CAK9319350.1"/>
    </source>
</evidence>
<gene>
    <name evidence="2" type="ORF">CITCOLO1_LOCUS11350</name>
</gene>